<reference evidence="3 4" key="2">
    <citation type="journal article" date="2011" name="PLoS ONE">
        <title>The Cyst-Dividing Bacterium Ramlibacter tataouinensis TTB310 Genome Reveals a Well-Stocked Toolbox for Adaptation to a Desert Environment.</title>
        <authorList>
            <person name="De Luca G."/>
            <person name="Barakat M."/>
            <person name="Ortet P."/>
            <person name="Fochesato S."/>
            <person name="Jourlin-Castelli C."/>
            <person name="Ansaldi M."/>
            <person name="Py B."/>
            <person name="Fichant G."/>
            <person name="Coutinho P.M."/>
            <person name="Voulhoux R."/>
            <person name="Bastien O."/>
            <person name="Marechal E."/>
            <person name="Henrissat B."/>
            <person name="Quentin Y."/>
            <person name="Noirot P."/>
            <person name="Filloux A."/>
            <person name="Mejean V."/>
            <person name="Dubow M.S."/>
            <person name="Barras F."/>
            <person name="Barbe V."/>
            <person name="Weissenbach J."/>
            <person name="Mihalcescu I."/>
            <person name="Vermeglio A."/>
            <person name="Achouak W."/>
            <person name="Heulin T."/>
        </authorList>
    </citation>
    <scope>NUCLEOTIDE SEQUENCE [LARGE SCALE GENOMIC DNA]</scope>
    <source>
        <strain evidence="4">ATCC BAA-407 / DSM 14655 / LMG 21543 / TTB310</strain>
    </source>
</reference>
<dbReference type="AlphaFoldDB" id="F5Y2B8"/>
<name>F5Y2B8_RAMTT</name>
<dbReference type="HOGENOM" id="CLU_1979734_0_0_4"/>
<keyword evidence="2" id="KW-0732">Signal</keyword>
<organism evidence="3 4">
    <name type="scientific">Ramlibacter tataouinensis (strain ATCC BAA-407 / DSM 14655 / LMG 21543 / TTB310)</name>
    <dbReference type="NCBI Taxonomy" id="365046"/>
    <lineage>
        <taxon>Bacteria</taxon>
        <taxon>Pseudomonadati</taxon>
        <taxon>Pseudomonadota</taxon>
        <taxon>Betaproteobacteria</taxon>
        <taxon>Burkholderiales</taxon>
        <taxon>Comamonadaceae</taxon>
        <taxon>Ramlibacter</taxon>
    </lineage>
</organism>
<dbReference type="RefSeq" id="WP_013899325.1">
    <property type="nucleotide sequence ID" value="NC_015677.1"/>
</dbReference>
<dbReference type="OrthoDB" id="8718956at2"/>
<dbReference type="KEGG" id="rta:Rta_00320"/>
<evidence type="ECO:0000256" key="1">
    <source>
        <dbReference type="SAM" id="MobiDB-lite"/>
    </source>
</evidence>
<evidence type="ECO:0008006" key="5">
    <source>
        <dbReference type="Google" id="ProtNLM"/>
    </source>
</evidence>
<reference evidence="4" key="1">
    <citation type="submission" date="2006-01" db="EMBL/GenBank/DDBJ databases">
        <title>Genome of the cyst-dividing bacterium Ramlibacter tataouinensis.</title>
        <authorList>
            <person name="Barakat M."/>
            <person name="Ortet P."/>
            <person name="De Luca G."/>
            <person name="Jourlin-Castelli C."/>
            <person name="Ansaldi M."/>
            <person name="Py B."/>
            <person name="Fichant G."/>
            <person name="Coutinho P."/>
            <person name="Voulhoux R."/>
            <person name="Bastien O."/>
            <person name="Roy S."/>
            <person name="Marechal E."/>
            <person name="Henrissat B."/>
            <person name="Quentin Y."/>
            <person name="Noirot P."/>
            <person name="Filloux A."/>
            <person name="Mejean V."/>
            <person name="DuBow M."/>
            <person name="Barras F."/>
            <person name="Heulin T."/>
        </authorList>
    </citation>
    <scope>NUCLEOTIDE SEQUENCE [LARGE SCALE GENOMIC DNA]</scope>
    <source>
        <strain evidence="4">ATCC BAA-407 / DSM 14655 / LMG 21543 / TTB310</strain>
    </source>
</reference>
<feature type="signal peptide" evidence="2">
    <location>
        <begin position="1"/>
        <end position="23"/>
    </location>
</feature>
<evidence type="ECO:0000256" key="2">
    <source>
        <dbReference type="SAM" id="SignalP"/>
    </source>
</evidence>
<gene>
    <name evidence="3" type="ordered locus">Rta_00320</name>
</gene>
<dbReference type="Proteomes" id="UP000008385">
    <property type="component" value="Chromosome"/>
</dbReference>
<sequence length="126" mass="13420">MNRKTISALVAAAGLAAAGAASAGTAYVGDVTYDTTPFNATKSRAEVRAELEQSRRAANPWSRSYNPTAGFQGERNRDEVRAEYIANREEVAAQNAEVVDLPRLQAVAGQEDAARVAGQLQPRTAQ</sequence>
<evidence type="ECO:0000313" key="3">
    <source>
        <dbReference type="EMBL" id="AEG91092.1"/>
    </source>
</evidence>
<dbReference type="Pfam" id="PF13663">
    <property type="entry name" value="DUF4148"/>
    <property type="match status" value="1"/>
</dbReference>
<dbReference type="InterPro" id="IPR025421">
    <property type="entry name" value="DUF4148"/>
</dbReference>
<feature type="region of interest" description="Disordered" evidence="1">
    <location>
        <begin position="51"/>
        <end position="74"/>
    </location>
</feature>
<accession>F5Y2B8</accession>
<keyword evidence="4" id="KW-1185">Reference proteome</keyword>
<protein>
    <recommendedName>
        <fullName evidence="5">DUF4148 domain-containing protein</fullName>
    </recommendedName>
</protein>
<dbReference type="EMBL" id="CP000245">
    <property type="protein sequence ID" value="AEG91092.1"/>
    <property type="molecule type" value="Genomic_DNA"/>
</dbReference>
<dbReference type="PATRIC" id="fig|365046.3.peg.33"/>
<feature type="chain" id="PRO_5003334920" description="DUF4148 domain-containing protein" evidence="2">
    <location>
        <begin position="24"/>
        <end position="126"/>
    </location>
</feature>
<proteinExistence type="predicted"/>
<evidence type="ECO:0000313" key="4">
    <source>
        <dbReference type="Proteomes" id="UP000008385"/>
    </source>
</evidence>